<name>A0ACC6TD82_9MICC</name>
<evidence type="ECO:0000313" key="2">
    <source>
        <dbReference type="Proteomes" id="UP001549207"/>
    </source>
</evidence>
<accession>A0ACC6TD82</accession>
<dbReference type="EMBL" id="JBEPNJ010000004">
    <property type="protein sequence ID" value="MET3771699.1"/>
    <property type="molecule type" value="Genomic_DNA"/>
</dbReference>
<gene>
    <name evidence="1" type="ORF">ABIC98_001336</name>
</gene>
<reference evidence="1" key="1">
    <citation type="submission" date="2024-06" db="EMBL/GenBank/DDBJ databases">
        <title>Genomic Encyclopedia of Type Strains, Phase IV (KMG-IV): sequencing the most valuable type-strain genomes for metagenomic binning, comparative biology and taxonomic classification.</title>
        <authorList>
            <person name="Goeker M."/>
        </authorList>
    </citation>
    <scope>NUCLEOTIDE SEQUENCE</scope>
    <source>
        <strain evidence="1">SJCon</strain>
    </source>
</reference>
<protein>
    <submittedName>
        <fullName evidence="1">Uncharacterized protein</fullName>
    </submittedName>
</protein>
<proteinExistence type="predicted"/>
<organism evidence="1 2">
    <name type="scientific">Arthrobacter nitrophenolicus</name>
    <dbReference type="NCBI Taxonomy" id="683150"/>
    <lineage>
        <taxon>Bacteria</taxon>
        <taxon>Bacillati</taxon>
        <taxon>Actinomycetota</taxon>
        <taxon>Actinomycetes</taxon>
        <taxon>Micrococcales</taxon>
        <taxon>Micrococcaceae</taxon>
        <taxon>Arthrobacter</taxon>
    </lineage>
</organism>
<dbReference type="Proteomes" id="UP001549207">
    <property type="component" value="Unassembled WGS sequence"/>
</dbReference>
<evidence type="ECO:0000313" key="1">
    <source>
        <dbReference type="EMBL" id="MET3771699.1"/>
    </source>
</evidence>
<sequence length="114" mass="11556">MKTTRTLGTVGAASAAAALLLLASSGAAVADHTHAKVVGNGECVVMAEGAGEERVDLPDAVFDHNPNVDIAQAANRTHPLHVLVHQGRAGENIALYVYGTPAADAACAAGYVNR</sequence>
<keyword evidence="2" id="KW-1185">Reference proteome</keyword>
<comment type="caution">
    <text evidence="1">The sequence shown here is derived from an EMBL/GenBank/DDBJ whole genome shotgun (WGS) entry which is preliminary data.</text>
</comment>